<dbReference type="RefSeq" id="WP_114772163.1">
    <property type="nucleotide sequence ID" value="NZ_QQBB01000010.1"/>
</dbReference>
<evidence type="ECO:0000256" key="5">
    <source>
        <dbReference type="ARBA" id="ARBA00022737"/>
    </source>
</evidence>
<accession>A0A370HD00</accession>
<dbReference type="SMART" id="SM00235">
    <property type="entry name" value="ZnMc"/>
    <property type="match status" value="1"/>
</dbReference>
<keyword evidence="5" id="KW-0677">Repeat</keyword>
<evidence type="ECO:0000256" key="4">
    <source>
        <dbReference type="ARBA" id="ARBA00022525"/>
    </source>
</evidence>
<dbReference type="Pfam" id="PF08548">
    <property type="entry name" value="Peptidase_M10_C"/>
    <property type="match status" value="1"/>
</dbReference>
<evidence type="ECO:0000256" key="2">
    <source>
        <dbReference type="ARBA" id="ARBA00004613"/>
    </source>
</evidence>
<evidence type="ECO:0000313" key="7">
    <source>
        <dbReference type="EMBL" id="RDI55113.1"/>
    </source>
</evidence>
<dbReference type="GO" id="GO:0005509">
    <property type="term" value="F:calcium ion binding"/>
    <property type="evidence" value="ECO:0007669"/>
    <property type="project" value="InterPro"/>
</dbReference>
<evidence type="ECO:0000259" key="6">
    <source>
        <dbReference type="SMART" id="SM00235"/>
    </source>
</evidence>
<comment type="cofactor">
    <cofactor evidence="1">
        <name>Ca(2+)</name>
        <dbReference type="ChEBI" id="CHEBI:29108"/>
    </cofactor>
</comment>
<organism evidence="7 8">
    <name type="scientific">Microvirga subterranea</name>
    <dbReference type="NCBI Taxonomy" id="186651"/>
    <lineage>
        <taxon>Bacteria</taxon>
        <taxon>Pseudomonadati</taxon>
        <taxon>Pseudomonadota</taxon>
        <taxon>Alphaproteobacteria</taxon>
        <taxon>Hyphomicrobiales</taxon>
        <taxon>Methylobacteriaceae</taxon>
        <taxon>Microvirga</taxon>
    </lineage>
</organism>
<comment type="subcellular location">
    <subcellularLocation>
        <location evidence="2">Secreted</location>
    </subcellularLocation>
</comment>
<feature type="domain" description="Peptidase metallopeptidase" evidence="6">
    <location>
        <begin position="23"/>
        <end position="202"/>
    </location>
</feature>
<reference evidence="7 8" key="1">
    <citation type="submission" date="2018-07" db="EMBL/GenBank/DDBJ databases">
        <title>Genomic Encyclopedia of Type Strains, Phase IV (KMG-IV): sequencing the most valuable type-strain genomes for metagenomic binning, comparative biology and taxonomic classification.</title>
        <authorList>
            <person name="Goeker M."/>
        </authorList>
    </citation>
    <scope>NUCLEOTIDE SEQUENCE [LARGE SCALE GENOMIC DNA]</scope>
    <source>
        <strain evidence="7 8">DSM 14364</strain>
    </source>
</reference>
<dbReference type="EMBL" id="QQBB01000010">
    <property type="protein sequence ID" value="RDI55113.1"/>
    <property type="molecule type" value="Genomic_DNA"/>
</dbReference>
<dbReference type="InterPro" id="IPR024079">
    <property type="entry name" value="MetalloPept_cat_dom_sf"/>
</dbReference>
<dbReference type="InterPro" id="IPR011049">
    <property type="entry name" value="Serralysin-like_metalloprot_C"/>
</dbReference>
<evidence type="ECO:0000313" key="8">
    <source>
        <dbReference type="Proteomes" id="UP000254925"/>
    </source>
</evidence>
<dbReference type="OrthoDB" id="733404at2"/>
<keyword evidence="4" id="KW-0964">Secreted</keyword>
<dbReference type="PROSITE" id="PS00330">
    <property type="entry name" value="HEMOLYSIN_CALCIUM"/>
    <property type="match status" value="1"/>
</dbReference>
<dbReference type="InterPro" id="IPR001343">
    <property type="entry name" value="Hemolysn_Ca-bd"/>
</dbReference>
<dbReference type="SUPFAM" id="SSF51120">
    <property type="entry name" value="beta-Roll"/>
    <property type="match status" value="1"/>
</dbReference>
<gene>
    <name evidence="7" type="ORF">DES45_11057</name>
</gene>
<keyword evidence="8" id="KW-1185">Reference proteome</keyword>
<evidence type="ECO:0000256" key="1">
    <source>
        <dbReference type="ARBA" id="ARBA00001913"/>
    </source>
</evidence>
<dbReference type="PRINTS" id="PR00313">
    <property type="entry name" value="CABNDNGRPT"/>
</dbReference>
<dbReference type="GO" id="GO:0008237">
    <property type="term" value="F:metallopeptidase activity"/>
    <property type="evidence" value="ECO:0007669"/>
    <property type="project" value="InterPro"/>
</dbReference>
<proteinExistence type="inferred from homology"/>
<dbReference type="SUPFAM" id="SSF55486">
    <property type="entry name" value="Metalloproteases ('zincins'), catalytic domain"/>
    <property type="match status" value="1"/>
</dbReference>
<dbReference type="CDD" id="cd04277">
    <property type="entry name" value="ZnMc_serralysin_like"/>
    <property type="match status" value="1"/>
</dbReference>
<dbReference type="Proteomes" id="UP000254925">
    <property type="component" value="Unassembled WGS sequence"/>
</dbReference>
<protein>
    <submittedName>
        <fullName evidence="7">Serralysin</fullName>
    </submittedName>
</protein>
<dbReference type="InterPro" id="IPR034033">
    <property type="entry name" value="Serralysin-like"/>
</dbReference>
<dbReference type="InterPro" id="IPR018511">
    <property type="entry name" value="Hemolysin-typ_Ca-bd_CS"/>
</dbReference>
<dbReference type="GO" id="GO:0006508">
    <property type="term" value="P:proteolysis"/>
    <property type="evidence" value="ECO:0007669"/>
    <property type="project" value="InterPro"/>
</dbReference>
<dbReference type="GO" id="GO:0008270">
    <property type="term" value="F:zinc ion binding"/>
    <property type="evidence" value="ECO:0007669"/>
    <property type="project" value="InterPro"/>
</dbReference>
<comment type="caution">
    <text evidence="7">The sequence shown here is derived from an EMBL/GenBank/DDBJ whole genome shotgun (WGS) entry which is preliminary data.</text>
</comment>
<comment type="similarity">
    <text evidence="3">Belongs to the peptidase M10B family.</text>
</comment>
<dbReference type="Pfam" id="PF00353">
    <property type="entry name" value="HemolysinCabind"/>
    <property type="match status" value="1"/>
</dbReference>
<dbReference type="Gene3D" id="2.150.10.10">
    <property type="entry name" value="Serralysin-like metalloprotease, C-terminal"/>
    <property type="match status" value="1"/>
</dbReference>
<dbReference type="GO" id="GO:0005615">
    <property type="term" value="C:extracellular space"/>
    <property type="evidence" value="ECO:0007669"/>
    <property type="project" value="InterPro"/>
</dbReference>
<dbReference type="Gene3D" id="3.40.390.10">
    <property type="entry name" value="Collagenase (Catalytic Domain)"/>
    <property type="match status" value="1"/>
</dbReference>
<dbReference type="InterPro" id="IPR006026">
    <property type="entry name" value="Peptidase_Metallo"/>
</dbReference>
<dbReference type="InterPro" id="IPR013858">
    <property type="entry name" value="Peptidase_M10B_C"/>
</dbReference>
<dbReference type="AlphaFoldDB" id="A0A370HD00"/>
<name>A0A370HD00_9HYPH</name>
<evidence type="ECO:0000256" key="3">
    <source>
        <dbReference type="ARBA" id="ARBA00009490"/>
    </source>
</evidence>
<sequence length="474" mass="49825">MTVRTSVPGSGYGNVYVDSLIWGGTAWNPSQPIRVYFGRGSDFEAASAIHEPHHEYQPLRSGAAARAWTTKEMQAFTSALSVFSKVCGLVFVRADTVQEADIVWWKTRLYDGTLGAHETPAKGQIWGYFDPTQESWKHLGRGGDGFNTIIHELGHSMGLAHPQDGGEQGDATRFPGVTSSFDTGSYGLNQGIWTVMSYNTGWDKAPNDISYGAQKGLGAFDIAALQALYGPNGAAASGHDTYNLPTRNGSGTGWSCIWDTGGSDTISGARSAESVVIDLRAASLSPGKNAAGFVSHQSDVSGGYTIANGVVIENAIGGKGADQLIGNGAANRLKGNAGADTLKGSAGDDVLRGNAGNDVLTGGAGLDAFVFDVAPNSRTNKDRITDFNAADDAIWLDDRIFTKLGAGSSSEPVALKSAYFSLKGHKDGNDYLAYSRKTGVLSYDADGSGAAHSAVEIAILKPKLKMTALDFFLV</sequence>